<proteinExistence type="predicted"/>
<feature type="region of interest" description="Disordered" evidence="2">
    <location>
        <begin position="1848"/>
        <end position="1903"/>
    </location>
</feature>
<sequence length="2226" mass="250886">MESGHRQNLSPTKSPDEAERPESPLTGLEFDMARLSLEAQNEGLREKVNELQTELMDGKSHEQYLRREQVVEAKQIREEERKRAQAMVSEVRRKWYKEKQQEVHELREKLHKEKEKEITYIIKQKDEEFRKALLSWNREKDDLVQKLRVQFTNEMAEIRQLTNIIHQLEKKLGVESGHYIRLQLEKDSLRDKLDRLKGNEMSGRKSPLSASRTDLSSDLSVFPFPSADDSNPLWLQIKQQKCIIAQLKQSIQDKNRRIDLLKQKLFKNRRFGGMMHRSMDDMLSYESGTERDDCLSPMFGYSTGSSDTSSLNEESFKSDDSQDAEIIRRLQKEILQLQKTHSLLQAQSGSTVDVKRTQLEKEQLQTDLIESQRQIDELNKDLVESHDRNELLEFQLQESLQRNFDEGTWVSAFNIPTLCVEYQFSDEELFCSAEEVKAKLEELQNEKKPVLTRDEQLTLRQAERLLENIPMVKDKEHGPRTLSLKTTKCNEDHTMSGAAQKDFLQLPMFDDSLHSDGSLEETDYCITTNTHSEEVFLESSTVEPELECDPDRQKLSEGFDSTDNVFKESVLLCDVAVQTDFYESPGELDLSQHKFLDLEIDSHKESVQLYDAEVQTDFHEVPGEFGLSADALEPDNDLSAEKVNAAVQCSTYSPVTETSSQCNILEIKSFNGDMIIKFDHDDDGCDICKFKKVMDCKDVGIQSVLEEVNFTSNRVKRVPEEETSHYFKDSRGYNGVDSAVQCNIIEILTHEEEILEIFNEFKTLRFKKVPASNENAVQTDIIDNDVMGDGGISDDVMGNDVVVNDAMVDDVMGDDVMVTDVICNDVIANVPEVQEDGVQEKHDGEPSEKSLLGLGWKDFVDGSELGGDAKLLDCVVYEKEDVFVVICESYRKYCKEISSNDYTFDFDDDNVTDEPLEACSEEQIKHSSNDIDCEDTVPVKLDCNMAGESDYSAGAGKNLGTLNLDSSNKNVSKATEQVPASSKTVMERNIEKCEIGIQCKNQEDTTSVGGKCPHCMKPLSVSPGNETNITNNTSENPSFSGGVDSSMLYSQFNEDEDITGIGGDNELDLIEEFRPEGIDFSFREMCDFAVQCDLHDGLNPSSSDVQCLSCGHSKFSSSDIAIQCEFADILSSDLHAGLNPSSNNAPCRCCGHSKTLCSDIAIQCEFADLLSSSNGTHSEIPEIPEVLQEEENESLIKEVMALAKECSKNDALIDQHWSDVVREQGLFSQIQDGEDGGDDDDGGDEDGDQGEISLSNEQSRDLYSEIPNSQVFPENEQTILRDFGANSEEYPNDDVISEEEMPNFPWKEVRDVGTQCGENESLEKEEKATQCSLLDDGQQSSIETIPADEDLAGDKRQDYTFETGEGDITEKQGEPRSGATRILPQGSESETSIIPDHSNGGESRVTAESTHSQPTLNIDLNDVFNEMEAQPSNPILPVILTPQESISPTVSDESTNLSRQDDDISRSFAEEPTIVRTSKSNTLNALDETLQAFAAEDTGDDVCDDDYTDRVSRQIENSAYVSGDRTKSSYHVGSSVSEVKRTTKQSNNEYNFGHGESSATTSSVEGAEMLTFENDGHSCEETSSSDTSSQVTVENTRSHGTHMKPVSPPPFQEDPPDFQANNPPTNDNRPPITDTSSFPNPDIPPPLPNTLPPTLPSVSPPSVMHSDLDDEIDILLAGELDQDTMDLTPSEDENPVGVKPTLEREIQAILESEDSSVRSEPNTILSMDSLYMNQTATVSNTERGANLTVNNSACYETTDVFNDETEMMSSFDGDDVISDDVSCINDNNVVSEANDDVIFETNDRLLYASVEGFTLDANAKSDRKSRLDTDASQKMLRTRSSPVKHVVFESEISEDSMTESSSASEVVHRRQPPPVLPKPKYRSHSTNLPVSELPSFPMQSERPNSMSAQKDIVEGYFPPVGLVPKRASEFNLGECDLLKERIVYLERQLKNKENLLQSMRAEATEIETNAYIQKKEEDIKMMDESVRFLKVENQKKEKELTVKIGELNKCTFELEQLRSERSNAERQQEILEDNVNSLQNRVGQLQSVQVQYQELRCKCDSLVKENTQLHEQVSRLHRADEEFVELERTISKLQGKLKELEDVKRERDDVSEQLKALKTQKDDLAHKGRKVETERNDFLMNNKLMHQQKENLEARNNALQRTNDTFKTKISSLEKECRDSQRKLFDIQRERDEASSQLRKLEAERSELRKRVNEVCFQLCYVIAEM</sequence>
<name>A0A7D9ECT5_PARCT</name>
<dbReference type="EMBL" id="CACRXK020005172">
    <property type="protein sequence ID" value="CAB4005355.1"/>
    <property type="molecule type" value="Genomic_DNA"/>
</dbReference>
<feature type="coiled-coil region" evidence="1">
    <location>
        <begin position="1935"/>
        <end position="2218"/>
    </location>
</feature>
<evidence type="ECO:0000256" key="1">
    <source>
        <dbReference type="SAM" id="Coils"/>
    </source>
</evidence>
<dbReference type="Gene3D" id="1.10.287.1490">
    <property type="match status" value="1"/>
</dbReference>
<feature type="region of interest" description="Disordered" evidence="2">
    <location>
        <begin position="1523"/>
        <end position="1662"/>
    </location>
</feature>
<dbReference type="PANTHER" id="PTHR18935:SF8">
    <property type="entry name" value="GOLGIN SUBFAMILY A MEMBER 4-LIKE ISOFORM X1"/>
    <property type="match status" value="1"/>
</dbReference>
<dbReference type="GO" id="GO:0008017">
    <property type="term" value="F:microtubule binding"/>
    <property type="evidence" value="ECO:0007669"/>
    <property type="project" value="InterPro"/>
</dbReference>
<dbReference type="OrthoDB" id="4158657at2759"/>
<feature type="compositionally biased region" description="Polar residues" evidence="2">
    <location>
        <begin position="1"/>
        <end position="13"/>
    </location>
</feature>
<dbReference type="InterPro" id="IPR024836">
    <property type="entry name" value="JAKMIP"/>
</dbReference>
<accession>A0A7D9ECT5</accession>
<feature type="compositionally biased region" description="Low complexity" evidence="2">
    <location>
        <begin position="1581"/>
        <end position="1594"/>
    </location>
</feature>
<evidence type="ECO:0000313" key="4">
    <source>
        <dbReference type="Proteomes" id="UP001152795"/>
    </source>
</evidence>
<feature type="region of interest" description="Disordered" evidence="2">
    <location>
        <begin position="1282"/>
        <end position="1414"/>
    </location>
</feature>
<organism evidence="3 4">
    <name type="scientific">Paramuricea clavata</name>
    <name type="common">Red gorgonian</name>
    <name type="synonym">Violescent sea-whip</name>
    <dbReference type="NCBI Taxonomy" id="317549"/>
    <lineage>
        <taxon>Eukaryota</taxon>
        <taxon>Metazoa</taxon>
        <taxon>Cnidaria</taxon>
        <taxon>Anthozoa</taxon>
        <taxon>Octocorallia</taxon>
        <taxon>Malacalcyonacea</taxon>
        <taxon>Plexauridae</taxon>
        <taxon>Paramuricea</taxon>
    </lineage>
</organism>
<keyword evidence="1" id="KW-0175">Coiled coil</keyword>
<dbReference type="GO" id="GO:0019900">
    <property type="term" value="F:kinase binding"/>
    <property type="evidence" value="ECO:0007669"/>
    <property type="project" value="InterPro"/>
</dbReference>
<feature type="coiled-coil region" evidence="1">
    <location>
        <begin position="151"/>
        <end position="199"/>
    </location>
</feature>
<feature type="region of interest" description="Disordered" evidence="2">
    <location>
        <begin position="1444"/>
        <end position="1467"/>
    </location>
</feature>
<evidence type="ECO:0000256" key="2">
    <source>
        <dbReference type="SAM" id="MobiDB-lite"/>
    </source>
</evidence>
<comment type="caution">
    <text evidence="3">The sequence shown here is derived from an EMBL/GenBank/DDBJ whole genome shotgun (WGS) entry which is preliminary data.</text>
</comment>
<dbReference type="Proteomes" id="UP001152795">
    <property type="component" value="Unassembled WGS sequence"/>
</dbReference>
<protein>
    <submittedName>
        <fullName evidence="3">Uncharacterized protein</fullName>
    </submittedName>
</protein>
<keyword evidence="4" id="KW-1185">Reference proteome</keyword>
<feature type="compositionally biased region" description="Acidic residues" evidence="2">
    <location>
        <begin position="1290"/>
        <end position="1301"/>
    </location>
</feature>
<feature type="coiled-coil region" evidence="1">
    <location>
        <begin position="426"/>
        <end position="453"/>
    </location>
</feature>
<feature type="coiled-coil region" evidence="1">
    <location>
        <begin position="327"/>
        <end position="388"/>
    </location>
</feature>
<feature type="region of interest" description="Disordered" evidence="2">
    <location>
        <begin position="1230"/>
        <end position="1260"/>
    </location>
</feature>
<feature type="compositionally biased region" description="Polar residues" evidence="2">
    <location>
        <begin position="1444"/>
        <end position="1458"/>
    </location>
</feature>
<feature type="coiled-coil region" evidence="1">
    <location>
        <begin position="237"/>
        <end position="264"/>
    </location>
</feature>
<evidence type="ECO:0000313" key="3">
    <source>
        <dbReference type="EMBL" id="CAB4005355.1"/>
    </source>
</evidence>
<dbReference type="PANTHER" id="PTHR18935">
    <property type="entry name" value="GOLGIN SUBFAMILY A MEMBER 4-LIKE ISOFORM X1"/>
    <property type="match status" value="1"/>
</dbReference>
<feature type="compositionally biased region" description="Polar residues" evidence="2">
    <location>
        <begin position="1329"/>
        <end position="1343"/>
    </location>
</feature>
<gene>
    <name evidence="3" type="ORF">PACLA_8A083749</name>
</gene>
<feature type="region of interest" description="Disordered" evidence="2">
    <location>
        <begin position="1"/>
        <end position="26"/>
    </location>
</feature>
<feature type="compositionally biased region" description="Acidic residues" evidence="2">
    <location>
        <begin position="1232"/>
        <end position="1249"/>
    </location>
</feature>
<reference evidence="3" key="1">
    <citation type="submission" date="2020-04" db="EMBL/GenBank/DDBJ databases">
        <authorList>
            <person name="Alioto T."/>
            <person name="Alioto T."/>
            <person name="Gomez Garrido J."/>
        </authorList>
    </citation>
    <scope>NUCLEOTIDE SEQUENCE</scope>
    <source>
        <strain evidence="3">A484AB</strain>
    </source>
</reference>
<feature type="compositionally biased region" description="Pro residues" evidence="2">
    <location>
        <begin position="1641"/>
        <end position="1659"/>
    </location>
</feature>